<accession>A0ABP7N6A6</accession>
<dbReference type="Gene3D" id="1.20.1560.10">
    <property type="entry name" value="ABC transporter type 1, transmembrane domain"/>
    <property type="match status" value="1"/>
</dbReference>
<keyword evidence="4 5" id="KW-0472">Membrane</keyword>
<evidence type="ECO:0000259" key="6">
    <source>
        <dbReference type="PROSITE" id="PS50929"/>
    </source>
</evidence>
<evidence type="ECO:0000256" key="3">
    <source>
        <dbReference type="ARBA" id="ARBA00022989"/>
    </source>
</evidence>
<name>A0ABP7N6A6_9GAMM</name>
<feature type="transmembrane region" description="Helical" evidence="5">
    <location>
        <begin position="52"/>
        <end position="69"/>
    </location>
</feature>
<dbReference type="Pfam" id="PF13748">
    <property type="entry name" value="ABC_membrane_3"/>
    <property type="match status" value="1"/>
</dbReference>
<dbReference type="RefSeq" id="WP_344800204.1">
    <property type="nucleotide sequence ID" value="NZ_BAABBN010000012.1"/>
</dbReference>
<dbReference type="SUPFAM" id="SSF90123">
    <property type="entry name" value="ABC transporter transmembrane region"/>
    <property type="match status" value="1"/>
</dbReference>
<evidence type="ECO:0000256" key="5">
    <source>
        <dbReference type="SAM" id="Phobius"/>
    </source>
</evidence>
<evidence type="ECO:0000256" key="2">
    <source>
        <dbReference type="ARBA" id="ARBA00022692"/>
    </source>
</evidence>
<sequence>MQKISLKHIILRFKWRIAFTFFLIIAGASLNIFFPLVIGLAIDGLLAGSYEGIYHLGLLGGLTLVIGTAQRFYDTRIYAGIYCQIAPEMVSDGQSKGQPLSTISARSALLTEFVEFLENSLPEVVGAIIGVVGALLLIASLNFTVFLACLGLLLLIMVIYSVTGKFNYALNSGYNDQLEHQVIALESKNKDVVHRHFGALMRWNIKLSDLETSNYLVIWLGVIALLVFTPITVIDDGVLQYGLVFSLLMYVFEYIESLVTCPIFVQQLIRLHEISKRLSCDPVAINQSVELSNSRLN</sequence>
<protein>
    <submittedName>
        <fullName evidence="7">ABC transporter six-transmembrane domain-containing protein</fullName>
    </submittedName>
</protein>
<feature type="transmembrane region" description="Helical" evidence="5">
    <location>
        <begin position="121"/>
        <end position="139"/>
    </location>
</feature>
<feature type="domain" description="ABC transmembrane type-1" evidence="6">
    <location>
        <begin position="18"/>
        <end position="270"/>
    </location>
</feature>
<organism evidence="7 8">
    <name type="scientific">Litoribacillus peritrichatus</name>
    <dbReference type="NCBI Taxonomy" id="718191"/>
    <lineage>
        <taxon>Bacteria</taxon>
        <taxon>Pseudomonadati</taxon>
        <taxon>Pseudomonadota</taxon>
        <taxon>Gammaproteobacteria</taxon>
        <taxon>Oceanospirillales</taxon>
        <taxon>Oceanospirillaceae</taxon>
        <taxon>Litoribacillus</taxon>
    </lineage>
</organism>
<evidence type="ECO:0000313" key="7">
    <source>
        <dbReference type="EMBL" id="GAA3938128.1"/>
    </source>
</evidence>
<comment type="caution">
    <text evidence="7">The sequence shown here is derived from an EMBL/GenBank/DDBJ whole genome shotgun (WGS) entry which is preliminary data.</text>
</comment>
<keyword evidence="2 5" id="KW-0812">Transmembrane</keyword>
<reference evidence="8" key="1">
    <citation type="journal article" date="2019" name="Int. J. Syst. Evol. Microbiol.">
        <title>The Global Catalogue of Microorganisms (GCM) 10K type strain sequencing project: providing services to taxonomists for standard genome sequencing and annotation.</title>
        <authorList>
            <consortium name="The Broad Institute Genomics Platform"/>
            <consortium name="The Broad Institute Genome Sequencing Center for Infectious Disease"/>
            <person name="Wu L."/>
            <person name="Ma J."/>
        </authorList>
    </citation>
    <scope>NUCLEOTIDE SEQUENCE [LARGE SCALE GENOMIC DNA]</scope>
    <source>
        <strain evidence="8">JCM 17551</strain>
    </source>
</reference>
<proteinExistence type="predicted"/>
<evidence type="ECO:0000256" key="4">
    <source>
        <dbReference type="ARBA" id="ARBA00023136"/>
    </source>
</evidence>
<gene>
    <name evidence="7" type="ORF">GCM10022277_38010</name>
</gene>
<evidence type="ECO:0000313" key="8">
    <source>
        <dbReference type="Proteomes" id="UP001501565"/>
    </source>
</evidence>
<dbReference type="InterPro" id="IPR036640">
    <property type="entry name" value="ABC1_TM_sf"/>
</dbReference>
<dbReference type="InterPro" id="IPR011527">
    <property type="entry name" value="ABC1_TM_dom"/>
</dbReference>
<dbReference type="PROSITE" id="PS50929">
    <property type="entry name" value="ABC_TM1F"/>
    <property type="match status" value="1"/>
</dbReference>
<feature type="transmembrane region" description="Helical" evidence="5">
    <location>
        <begin position="240"/>
        <end position="265"/>
    </location>
</feature>
<comment type="subcellular location">
    <subcellularLocation>
        <location evidence="1">Cell membrane</location>
        <topology evidence="1">Multi-pass membrane protein</topology>
    </subcellularLocation>
</comment>
<dbReference type="Proteomes" id="UP001501565">
    <property type="component" value="Unassembled WGS sequence"/>
</dbReference>
<keyword evidence="8" id="KW-1185">Reference proteome</keyword>
<dbReference type="EMBL" id="BAABBN010000012">
    <property type="protein sequence ID" value="GAA3938128.1"/>
    <property type="molecule type" value="Genomic_DNA"/>
</dbReference>
<keyword evidence="3 5" id="KW-1133">Transmembrane helix</keyword>
<feature type="transmembrane region" description="Helical" evidence="5">
    <location>
        <begin position="21"/>
        <end position="46"/>
    </location>
</feature>
<feature type="transmembrane region" description="Helical" evidence="5">
    <location>
        <begin position="215"/>
        <end position="234"/>
    </location>
</feature>
<feature type="transmembrane region" description="Helical" evidence="5">
    <location>
        <begin position="145"/>
        <end position="163"/>
    </location>
</feature>
<evidence type="ECO:0000256" key="1">
    <source>
        <dbReference type="ARBA" id="ARBA00004651"/>
    </source>
</evidence>